<dbReference type="Proteomes" id="UP000735302">
    <property type="component" value="Unassembled WGS sequence"/>
</dbReference>
<evidence type="ECO:0000313" key="1">
    <source>
        <dbReference type="EMBL" id="GFN86903.1"/>
    </source>
</evidence>
<organism evidence="1 2">
    <name type="scientific">Plakobranchus ocellatus</name>
    <dbReference type="NCBI Taxonomy" id="259542"/>
    <lineage>
        <taxon>Eukaryota</taxon>
        <taxon>Metazoa</taxon>
        <taxon>Spiralia</taxon>
        <taxon>Lophotrochozoa</taxon>
        <taxon>Mollusca</taxon>
        <taxon>Gastropoda</taxon>
        <taxon>Heterobranchia</taxon>
        <taxon>Euthyneura</taxon>
        <taxon>Panpulmonata</taxon>
        <taxon>Sacoglossa</taxon>
        <taxon>Placobranchoidea</taxon>
        <taxon>Plakobranchidae</taxon>
        <taxon>Plakobranchus</taxon>
    </lineage>
</organism>
<gene>
    <name evidence="1" type="ORF">PoB_001340900</name>
</gene>
<sequence>MEGCLLIEELKENMQADFRKVALGEPRVAHPKPTHYRLPFSTGSFASPVEVIAQVGEHFVQLVYPLSIPIFLPDGVALKTDARSLRRVAIERSGCSGKAAATFSSSLEPSVKTA</sequence>
<reference evidence="1 2" key="1">
    <citation type="journal article" date="2021" name="Elife">
        <title>Chloroplast acquisition without the gene transfer in kleptoplastic sea slugs, Plakobranchus ocellatus.</title>
        <authorList>
            <person name="Maeda T."/>
            <person name="Takahashi S."/>
            <person name="Yoshida T."/>
            <person name="Shimamura S."/>
            <person name="Takaki Y."/>
            <person name="Nagai Y."/>
            <person name="Toyoda A."/>
            <person name="Suzuki Y."/>
            <person name="Arimoto A."/>
            <person name="Ishii H."/>
            <person name="Satoh N."/>
            <person name="Nishiyama T."/>
            <person name="Hasebe M."/>
            <person name="Maruyama T."/>
            <person name="Minagawa J."/>
            <person name="Obokata J."/>
            <person name="Shigenobu S."/>
        </authorList>
    </citation>
    <scope>NUCLEOTIDE SEQUENCE [LARGE SCALE GENOMIC DNA]</scope>
</reference>
<comment type="caution">
    <text evidence="1">The sequence shown here is derived from an EMBL/GenBank/DDBJ whole genome shotgun (WGS) entry which is preliminary data.</text>
</comment>
<dbReference type="AlphaFoldDB" id="A0AAV3YYT8"/>
<proteinExistence type="predicted"/>
<evidence type="ECO:0000313" key="2">
    <source>
        <dbReference type="Proteomes" id="UP000735302"/>
    </source>
</evidence>
<dbReference type="EMBL" id="BLXT01001622">
    <property type="protein sequence ID" value="GFN86903.1"/>
    <property type="molecule type" value="Genomic_DNA"/>
</dbReference>
<protein>
    <submittedName>
        <fullName evidence="1">Uncharacterized protein</fullName>
    </submittedName>
</protein>
<accession>A0AAV3YYT8</accession>
<name>A0AAV3YYT8_9GAST</name>
<keyword evidence="2" id="KW-1185">Reference proteome</keyword>